<feature type="domain" description="TaqI-like C-terminal specificity" evidence="10">
    <location>
        <begin position="1009"/>
        <end position="1093"/>
    </location>
</feature>
<evidence type="ECO:0000313" key="12">
    <source>
        <dbReference type="Proteomes" id="UP001501725"/>
    </source>
</evidence>
<reference evidence="12" key="1">
    <citation type="journal article" date="2019" name="Int. J. Syst. Evol. Microbiol.">
        <title>The Global Catalogue of Microorganisms (GCM) 10K type strain sequencing project: providing services to taxonomists for standard genome sequencing and annotation.</title>
        <authorList>
            <consortium name="The Broad Institute Genomics Platform"/>
            <consortium name="The Broad Institute Genome Sequencing Center for Infectious Disease"/>
            <person name="Wu L."/>
            <person name="Ma J."/>
        </authorList>
    </citation>
    <scope>NUCLEOTIDE SEQUENCE [LARGE SCALE GENOMIC DNA]</scope>
    <source>
        <strain evidence="12">JCM 17919</strain>
    </source>
</reference>
<evidence type="ECO:0000256" key="6">
    <source>
        <dbReference type="ARBA" id="ARBA00023125"/>
    </source>
</evidence>
<dbReference type="Gene3D" id="3.40.50.150">
    <property type="entry name" value="Vaccinia Virus protein VP39"/>
    <property type="match status" value="1"/>
</dbReference>
<evidence type="ECO:0000259" key="9">
    <source>
        <dbReference type="Pfam" id="PF07669"/>
    </source>
</evidence>
<keyword evidence="4" id="KW-0949">S-adenosyl-L-methionine</keyword>
<evidence type="ECO:0000256" key="1">
    <source>
        <dbReference type="ARBA" id="ARBA00011900"/>
    </source>
</evidence>
<comment type="catalytic activity">
    <reaction evidence="7">
        <text>a 2'-deoxyadenosine in DNA + S-adenosyl-L-methionine = an N(6)-methyl-2'-deoxyadenosine in DNA + S-adenosyl-L-homocysteine + H(+)</text>
        <dbReference type="Rhea" id="RHEA:15197"/>
        <dbReference type="Rhea" id="RHEA-COMP:12418"/>
        <dbReference type="Rhea" id="RHEA-COMP:12419"/>
        <dbReference type="ChEBI" id="CHEBI:15378"/>
        <dbReference type="ChEBI" id="CHEBI:57856"/>
        <dbReference type="ChEBI" id="CHEBI:59789"/>
        <dbReference type="ChEBI" id="CHEBI:90615"/>
        <dbReference type="ChEBI" id="CHEBI:90616"/>
        <dbReference type="EC" id="2.1.1.72"/>
    </reaction>
</comment>
<dbReference type="EC" id="2.1.1.72" evidence="1"/>
<keyword evidence="6" id="KW-0238">DNA-binding</keyword>
<dbReference type="RefSeq" id="WP_345257284.1">
    <property type="nucleotide sequence ID" value="NZ_BAABGY010000011.1"/>
</dbReference>
<dbReference type="SUPFAM" id="SSF53335">
    <property type="entry name" value="S-adenosyl-L-methionine-dependent methyltransferases"/>
    <property type="match status" value="1"/>
</dbReference>
<dbReference type="Pfam" id="PF12950">
    <property type="entry name" value="TaqI_C"/>
    <property type="match status" value="1"/>
</dbReference>
<keyword evidence="12" id="KW-1185">Reference proteome</keyword>
<dbReference type="PRINTS" id="PR00507">
    <property type="entry name" value="N12N6MTFRASE"/>
</dbReference>
<accession>A0ABP8HHS4</accession>
<keyword evidence="8" id="KW-0175">Coiled coil</keyword>
<protein>
    <recommendedName>
        <fullName evidence="1">site-specific DNA-methyltransferase (adenine-specific)</fullName>
        <ecNumber evidence="1">2.1.1.72</ecNumber>
    </recommendedName>
</protein>
<keyword evidence="3" id="KW-0808">Transferase</keyword>
<dbReference type="Proteomes" id="UP001501725">
    <property type="component" value="Unassembled WGS sequence"/>
</dbReference>
<dbReference type="PROSITE" id="PS00092">
    <property type="entry name" value="N6_MTASE"/>
    <property type="match status" value="1"/>
</dbReference>
<gene>
    <name evidence="11" type="ORF">GCM10023184_36680</name>
</gene>
<evidence type="ECO:0000256" key="2">
    <source>
        <dbReference type="ARBA" id="ARBA00022603"/>
    </source>
</evidence>
<dbReference type="InterPro" id="IPR050953">
    <property type="entry name" value="N4_N6_ade-DNA_methylase"/>
</dbReference>
<dbReference type="PANTHER" id="PTHR33841">
    <property type="entry name" value="DNA METHYLTRANSFERASE YEEA-RELATED"/>
    <property type="match status" value="1"/>
</dbReference>
<evidence type="ECO:0000256" key="5">
    <source>
        <dbReference type="ARBA" id="ARBA00022747"/>
    </source>
</evidence>
<dbReference type="InterPro" id="IPR029063">
    <property type="entry name" value="SAM-dependent_MTases_sf"/>
</dbReference>
<dbReference type="InterPro" id="IPR025931">
    <property type="entry name" value="TaqI_C"/>
</dbReference>
<keyword evidence="2" id="KW-0489">Methyltransferase</keyword>
<evidence type="ECO:0000313" key="11">
    <source>
        <dbReference type="EMBL" id="GAA4339518.1"/>
    </source>
</evidence>
<evidence type="ECO:0000256" key="3">
    <source>
        <dbReference type="ARBA" id="ARBA00022679"/>
    </source>
</evidence>
<dbReference type="InterPro" id="IPR011639">
    <property type="entry name" value="MethylTrfase_TaqI-like_dom"/>
</dbReference>
<proteinExistence type="predicted"/>
<dbReference type="InterPro" id="IPR002052">
    <property type="entry name" value="DNA_methylase_N6_adenine_CS"/>
</dbReference>
<name>A0ABP8HHS4_9BACT</name>
<comment type="caution">
    <text evidence="11">The sequence shown here is derived from an EMBL/GenBank/DDBJ whole genome shotgun (WGS) entry which is preliminary data.</text>
</comment>
<dbReference type="EMBL" id="BAABGY010000011">
    <property type="protein sequence ID" value="GAA4339518.1"/>
    <property type="molecule type" value="Genomic_DNA"/>
</dbReference>
<sequence length="1232" mass="142959">MATRTQLQTVLQKPYDTILFGKDVLSPVFGSLFTLSSIPIAASVQPNKSESAIIRSVSIYGAINLEDGTEITCYEIYLQPSVRIEHNRVAIQHYVRKLLTAGQIALVNFIPCSDAKGRAIGRQVWRLTLIAKDSELTEEGIKEKTTHAKRYTYLLGPSESGKTAAERLEALSIEKRITFQSLVKAFSVETLSDAFFDEYTLHYEKFCTYLQASDFRRSVFNISLSLGATAEEKDKAYKPIRDFVKKLLGRIVFLYFVQKKGWLGATDTTYKDGLRDFIKRLFKQSGGDETFYNNWLTKLFFDTLNKERTDDTFTMPDGEKRKVPFLNGGLFDKEDYDERILTFPAKLFHHADFEDVILTEKNGNHARGFFDFLDSFNFTVHEDSPDDQTVAVDPEMLGHIFENLLEDNKDKGAFYTPKEIVHYMCQESLIEYLTTHLSKEYIVYRELGNAQVELYGDDTKAGQLKLVESLGDKALNRDDVAYMVKQKDISGLTKAQVKTIDYLLDIVKICDPAIGSGAFPMGLLQEIHALKEVIAFELKQPWKPADVKEAIIQNSIYGVDIEKGAVDIARLRFWLSLVVDEETPRPLPNLDYKIVVGDSLMSKFEGEIIEIDWERKSSVGKANEYVQNIQRLLKEIAEKQETFFRTDKKEKKKKLQAEIRNLKLDLLINQLSFNKERFLTNNAVRGGFVPTASDLRYNAELKEKKKDFDRHINQLQKLKQHKEEPFEHFDWKLDFPEVLNPYLITEEKQRGFDIVIGNPPYLNFKMYSTDDKEIYRQLYPEVFDGKADIYYYFFNKSCELTKYHGITTLITSRYWIEAEYAKKLRRFLSAKTMLKEIIDFKNVTVFDGIGIKTCITSFLKTPNCLSHFHYRFHPGKKIDYIDLNEYVSNTISAENITSKDSWNLTDEASTDILKLIENETIALNEIANCKQGIVTGLDKAFITTENEFKNLPKEIVKPWLKVGDIHKYSIRLVEKRELVYTKLIDSIEDYPQLEQRLLPFKLKLSNRREAKNGKIRWFDLQWPREQELFESEKLICRFKASENIFCYDSKGFYSSADTTVVSLNSIGKKRFGTKFLLALLNSKVLSFYFKSYGKLMDYRYEYYPGPVGRLRIKNSPKQKLFSTIVDYIVFLKRGDLLITSNPLMPAYFEQIIDGMVYELYFPELIKRSNREIIEHLGELPEFADRMSDEQKMKICKMVFNRLNDRDHQVRTNLFYMSSIPEIAIIEGKHENN</sequence>
<evidence type="ECO:0000256" key="8">
    <source>
        <dbReference type="SAM" id="Coils"/>
    </source>
</evidence>
<evidence type="ECO:0000256" key="7">
    <source>
        <dbReference type="ARBA" id="ARBA00047942"/>
    </source>
</evidence>
<evidence type="ECO:0000256" key="4">
    <source>
        <dbReference type="ARBA" id="ARBA00022691"/>
    </source>
</evidence>
<organism evidence="11 12">
    <name type="scientific">Flaviaesturariibacter amylovorans</name>
    <dbReference type="NCBI Taxonomy" id="1084520"/>
    <lineage>
        <taxon>Bacteria</taxon>
        <taxon>Pseudomonadati</taxon>
        <taxon>Bacteroidota</taxon>
        <taxon>Chitinophagia</taxon>
        <taxon>Chitinophagales</taxon>
        <taxon>Chitinophagaceae</taxon>
        <taxon>Flaviaestuariibacter</taxon>
    </lineage>
</organism>
<dbReference type="Pfam" id="PF07669">
    <property type="entry name" value="Eco57I"/>
    <property type="match status" value="1"/>
</dbReference>
<feature type="coiled-coil region" evidence="8">
    <location>
        <begin position="622"/>
        <end position="665"/>
    </location>
</feature>
<evidence type="ECO:0000259" key="10">
    <source>
        <dbReference type="Pfam" id="PF12950"/>
    </source>
</evidence>
<feature type="domain" description="Type II methyltransferase M.TaqI-like" evidence="9">
    <location>
        <begin position="554"/>
        <end position="846"/>
    </location>
</feature>
<keyword evidence="5" id="KW-0680">Restriction system</keyword>
<dbReference type="PANTHER" id="PTHR33841:SF1">
    <property type="entry name" value="DNA METHYLTRANSFERASE A"/>
    <property type="match status" value="1"/>
</dbReference>